<dbReference type="PROSITE" id="PS51419">
    <property type="entry name" value="RAB"/>
    <property type="match status" value="1"/>
</dbReference>
<accession>A0AAV7YRC9</accession>
<dbReference type="CDD" id="cd00876">
    <property type="entry name" value="Ras"/>
    <property type="match status" value="1"/>
</dbReference>
<dbReference type="SMART" id="SM00173">
    <property type="entry name" value="RAS"/>
    <property type="match status" value="1"/>
</dbReference>
<dbReference type="Gene3D" id="3.40.50.300">
    <property type="entry name" value="P-loop containing nucleotide triphosphate hydrolases"/>
    <property type="match status" value="1"/>
</dbReference>
<dbReference type="SMART" id="SM00175">
    <property type="entry name" value="RAB"/>
    <property type="match status" value="1"/>
</dbReference>
<gene>
    <name evidence="3" type="ORF">M0812_21246</name>
</gene>
<evidence type="ECO:0000256" key="1">
    <source>
        <dbReference type="ARBA" id="ARBA00022741"/>
    </source>
</evidence>
<evidence type="ECO:0000313" key="3">
    <source>
        <dbReference type="EMBL" id="KAJ3432313.1"/>
    </source>
</evidence>
<dbReference type="Pfam" id="PF00071">
    <property type="entry name" value="Ras"/>
    <property type="match status" value="1"/>
</dbReference>
<dbReference type="InterPro" id="IPR005225">
    <property type="entry name" value="Small_GTP-bd"/>
</dbReference>
<dbReference type="InterPro" id="IPR027417">
    <property type="entry name" value="P-loop_NTPase"/>
</dbReference>
<evidence type="ECO:0000256" key="2">
    <source>
        <dbReference type="ARBA" id="ARBA00023134"/>
    </source>
</evidence>
<organism evidence="3 4">
    <name type="scientific">Anaeramoeba flamelloides</name>
    <dbReference type="NCBI Taxonomy" id="1746091"/>
    <lineage>
        <taxon>Eukaryota</taxon>
        <taxon>Metamonada</taxon>
        <taxon>Anaeramoebidae</taxon>
        <taxon>Anaeramoeba</taxon>
    </lineage>
</organism>
<dbReference type="GO" id="GO:0016020">
    <property type="term" value="C:membrane"/>
    <property type="evidence" value="ECO:0007669"/>
    <property type="project" value="InterPro"/>
</dbReference>
<dbReference type="SUPFAM" id="SSF52540">
    <property type="entry name" value="P-loop containing nucleoside triphosphate hydrolases"/>
    <property type="match status" value="1"/>
</dbReference>
<dbReference type="PANTHER" id="PTHR24070">
    <property type="entry name" value="RAS, DI-RAS, AND RHEB FAMILY MEMBERS OF SMALL GTPASE SUPERFAMILY"/>
    <property type="match status" value="1"/>
</dbReference>
<dbReference type="GO" id="GO:0005525">
    <property type="term" value="F:GTP binding"/>
    <property type="evidence" value="ECO:0007669"/>
    <property type="project" value="UniProtKB-KW"/>
</dbReference>
<dbReference type="PRINTS" id="PR00449">
    <property type="entry name" value="RASTRNSFRMNG"/>
</dbReference>
<dbReference type="NCBIfam" id="TIGR00231">
    <property type="entry name" value="small_GTP"/>
    <property type="match status" value="1"/>
</dbReference>
<dbReference type="InterPro" id="IPR001806">
    <property type="entry name" value="Small_GTPase"/>
</dbReference>
<name>A0AAV7YRC9_9EUKA</name>
<reference evidence="3" key="1">
    <citation type="submission" date="2022-08" db="EMBL/GenBank/DDBJ databases">
        <title>Novel sulphate-reducing endosymbionts in the free-living metamonad Anaeramoeba.</title>
        <authorList>
            <person name="Jerlstrom-Hultqvist J."/>
            <person name="Cepicka I."/>
            <person name="Gallot-Lavallee L."/>
            <person name="Salas-Leiva D."/>
            <person name="Curtis B.A."/>
            <person name="Zahonova K."/>
            <person name="Pipaliya S."/>
            <person name="Dacks J."/>
            <person name="Roger A.J."/>
        </authorList>
    </citation>
    <scope>NUCLEOTIDE SEQUENCE</scope>
    <source>
        <strain evidence="3">Busselton2</strain>
    </source>
</reference>
<dbReference type="AlphaFoldDB" id="A0AAV7YRC9"/>
<keyword evidence="2" id="KW-0342">GTP-binding</keyword>
<dbReference type="FunFam" id="3.40.50.300:FF:001423">
    <property type="entry name" value="Ras family GTPase"/>
    <property type="match status" value="1"/>
</dbReference>
<dbReference type="PROSITE" id="PS51420">
    <property type="entry name" value="RHO"/>
    <property type="match status" value="1"/>
</dbReference>
<sequence length="185" mass="20939">MGERFRIVLLGGAGVGKSAITIMFLQGKFLSVYDPTLEETYRKTMMINKKSCLLDILDTAGQEKYHTMESHYIKKGDGFIIVYSITSQASFDKVNKLIDLVLRCKDTDSFPIVILGNKNDLAEERNVALEEGRHLSKESGYPFYETSALKNNNITESFSALVVNLRKKWDLEGLSKKKKKKCTIL</sequence>
<comment type="caution">
    <text evidence="3">The sequence shown here is derived from an EMBL/GenBank/DDBJ whole genome shotgun (WGS) entry which is preliminary data.</text>
</comment>
<dbReference type="GO" id="GO:0007165">
    <property type="term" value="P:signal transduction"/>
    <property type="evidence" value="ECO:0007669"/>
    <property type="project" value="InterPro"/>
</dbReference>
<dbReference type="SMART" id="SM00174">
    <property type="entry name" value="RHO"/>
    <property type="match status" value="1"/>
</dbReference>
<evidence type="ECO:0000313" key="4">
    <source>
        <dbReference type="Proteomes" id="UP001146793"/>
    </source>
</evidence>
<protein>
    <submittedName>
        <fullName evidence="3">Ras-like protein</fullName>
    </submittedName>
</protein>
<dbReference type="InterPro" id="IPR020849">
    <property type="entry name" value="Small_GTPase_Ras-type"/>
</dbReference>
<proteinExistence type="predicted"/>
<dbReference type="Proteomes" id="UP001146793">
    <property type="component" value="Unassembled WGS sequence"/>
</dbReference>
<dbReference type="GO" id="GO:0003924">
    <property type="term" value="F:GTPase activity"/>
    <property type="evidence" value="ECO:0007669"/>
    <property type="project" value="InterPro"/>
</dbReference>
<keyword evidence="1" id="KW-0547">Nucleotide-binding</keyword>
<dbReference type="PROSITE" id="PS51421">
    <property type="entry name" value="RAS"/>
    <property type="match status" value="1"/>
</dbReference>
<dbReference type="EMBL" id="JANTQA010000047">
    <property type="protein sequence ID" value="KAJ3432313.1"/>
    <property type="molecule type" value="Genomic_DNA"/>
</dbReference>